<feature type="domain" description="THAP-type" evidence="6">
    <location>
        <begin position="1"/>
        <end position="95"/>
    </location>
</feature>
<dbReference type="KEGG" id="bgt:106070049"/>
<evidence type="ECO:0000256" key="3">
    <source>
        <dbReference type="ARBA" id="ARBA00022833"/>
    </source>
</evidence>
<protein>
    <recommendedName>
        <fullName evidence="6">THAP-type domain-containing protein</fullName>
    </recommendedName>
</protein>
<keyword evidence="1" id="KW-0479">Metal-binding</keyword>
<dbReference type="VEuPathDB" id="VectorBase:BGLAX_037208"/>
<reference evidence="8" key="3">
    <citation type="submission" date="2020-05" db="UniProtKB">
        <authorList>
            <consortium name="EnsemblMetazoa"/>
        </authorList>
    </citation>
    <scope>IDENTIFICATION</scope>
    <source>
        <strain evidence="8">BB02</strain>
    </source>
</reference>
<dbReference type="AlphaFoldDB" id="A0A2C9KHV9"/>
<dbReference type="GO" id="GO:0003677">
    <property type="term" value="F:DNA binding"/>
    <property type="evidence" value="ECO:0007669"/>
    <property type="project" value="UniProtKB-UniRule"/>
</dbReference>
<evidence type="ECO:0000259" key="6">
    <source>
        <dbReference type="PROSITE" id="PS50950"/>
    </source>
</evidence>
<dbReference type="GO" id="GO:0008270">
    <property type="term" value="F:zinc ion binding"/>
    <property type="evidence" value="ECO:0007669"/>
    <property type="project" value="UniProtKB-KW"/>
</dbReference>
<proteinExistence type="predicted"/>
<organism evidence="8 9">
    <name type="scientific">Biomphalaria glabrata</name>
    <name type="common">Bloodfluke planorb</name>
    <name type="synonym">Freshwater snail</name>
    <dbReference type="NCBI Taxonomy" id="6526"/>
    <lineage>
        <taxon>Eukaryota</taxon>
        <taxon>Metazoa</taxon>
        <taxon>Spiralia</taxon>
        <taxon>Lophotrochozoa</taxon>
        <taxon>Mollusca</taxon>
        <taxon>Gastropoda</taxon>
        <taxon>Heterobranchia</taxon>
        <taxon>Euthyneura</taxon>
        <taxon>Panpulmonata</taxon>
        <taxon>Hygrophila</taxon>
        <taxon>Lymnaeoidea</taxon>
        <taxon>Planorbidae</taxon>
        <taxon>Biomphalaria</taxon>
    </lineage>
</organism>
<evidence type="ECO:0000313" key="7">
    <source>
        <dbReference type="EnsemblMetazoa" id="BGLB019871-PB"/>
    </source>
</evidence>
<name>A0A2C9KHV9_BIOGL</name>
<dbReference type="EnsemblMetazoa" id="BGLB019871-RB">
    <property type="protein sequence ID" value="BGLB019871-PB"/>
    <property type="gene ID" value="BGLB019871"/>
</dbReference>
<dbReference type="PROSITE" id="PS50950">
    <property type="entry name" value="ZF_THAP"/>
    <property type="match status" value="1"/>
</dbReference>
<dbReference type="EnsemblMetazoa" id="BGLB019871-RE">
    <property type="protein sequence ID" value="BGLB019871-PE"/>
    <property type="gene ID" value="BGLB019871"/>
</dbReference>
<accession>A0A2C9KHV9</accession>
<reference evidence="7" key="2">
    <citation type="submission" date="2013-03" db="EMBL/GenBank/DDBJ databases">
        <title>Sequence assembly of the Biomphalaria glabrata genome version 4.3.</title>
        <authorList>
            <person name="Warren W."/>
            <person name="Wilson R.K."/>
            <person name="Hillier L.W."/>
            <person name="Minx P."/>
        </authorList>
    </citation>
    <scope>NUCLEOTIDE SEQUENCE</scope>
    <source>
        <strain evidence="7">BB02</strain>
    </source>
</reference>
<dbReference type="InterPro" id="IPR006612">
    <property type="entry name" value="THAP_Znf"/>
</dbReference>
<evidence type="ECO:0000256" key="4">
    <source>
        <dbReference type="ARBA" id="ARBA00023125"/>
    </source>
</evidence>
<sequence length="246" mass="28510">MPSYCCIIGCSNTSSKNKEIGFFGIPKVITRQGSSCEEITMKRRIAWLKAINRIDFTLNFVKGKKWIKVCGNHFKKGKPAYVQNVNDPDWIPNLKLGYDPEHKSIRYELPNQRKAKNALRSSRQAQYSEMNEQEIVAAQLKQEFPLYHESVQEKDRQELKQDFLLHPEGIIKVERLEADEPQLCEDLAPTLPLGDDRNFTQHLVTEIKREVLLSSLLSEPSATDIIFQNLNQEQFTLQHHTNDNER</sequence>
<evidence type="ECO:0000256" key="2">
    <source>
        <dbReference type="ARBA" id="ARBA00022771"/>
    </source>
</evidence>
<dbReference type="RefSeq" id="XP_013085327.2">
    <property type="nucleotide sequence ID" value="XM_013229873.2"/>
</dbReference>
<evidence type="ECO:0000313" key="9">
    <source>
        <dbReference type="Proteomes" id="UP000076420"/>
    </source>
</evidence>
<dbReference type="OrthoDB" id="7331812at2759"/>
<dbReference type="SUPFAM" id="SSF57716">
    <property type="entry name" value="Glucocorticoid receptor-like (DNA-binding domain)"/>
    <property type="match status" value="1"/>
</dbReference>
<evidence type="ECO:0000256" key="5">
    <source>
        <dbReference type="PROSITE-ProRule" id="PRU00309"/>
    </source>
</evidence>
<dbReference type="VEuPathDB" id="VectorBase:BGLB019871"/>
<dbReference type="EnsemblMetazoa" id="BGLB019871-RD">
    <property type="protein sequence ID" value="BGLB019871-PD"/>
    <property type="gene ID" value="BGLB019871"/>
</dbReference>
<dbReference type="EnsemblMetazoa" id="BGLB019871-RC">
    <property type="protein sequence ID" value="BGLB019871-PC"/>
    <property type="gene ID" value="BGLB019871"/>
</dbReference>
<dbReference type="SMART" id="SM00980">
    <property type="entry name" value="THAP"/>
    <property type="match status" value="1"/>
</dbReference>
<keyword evidence="4 5" id="KW-0238">DNA-binding</keyword>
<keyword evidence="3" id="KW-0862">Zinc</keyword>
<keyword evidence="2 5" id="KW-0863">Zinc-finger</keyword>
<reference evidence="7" key="1">
    <citation type="journal article" date="2004" name="J. Parasitol.">
        <title>The mitochondrial genome of Biomphalaria glabrata (Gastropoda: Basommatophora), intermediate host of Schistosoma mansoni.</title>
        <authorList>
            <person name="DeJong R.J."/>
            <person name="Emery A.M."/>
            <person name="Adema C.M."/>
        </authorList>
    </citation>
    <scope>NUCLEOTIDE SEQUENCE</scope>
    <source>
        <strain evidence="7">BB02</strain>
    </source>
</reference>
<gene>
    <name evidence="8" type="primary">106070049</name>
</gene>
<dbReference type="Proteomes" id="UP000076420">
    <property type="component" value="Unassembled WGS sequence"/>
</dbReference>
<evidence type="ECO:0000256" key="1">
    <source>
        <dbReference type="ARBA" id="ARBA00022723"/>
    </source>
</evidence>
<evidence type="ECO:0000313" key="8">
    <source>
        <dbReference type="EnsemblMetazoa" id="BGLB019871-PC"/>
    </source>
</evidence>
<dbReference type="Pfam" id="PF05485">
    <property type="entry name" value="THAP"/>
    <property type="match status" value="1"/>
</dbReference>